<organism evidence="1 2">
    <name type="scientific">Marmota monax</name>
    <name type="common">Woodchuck</name>
    <dbReference type="NCBI Taxonomy" id="9995"/>
    <lineage>
        <taxon>Eukaryota</taxon>
        <taxon>Metazoa</taxon>
        <taxon>Chordata</taxon>
        <taxon>Craniata</taxon>
        <taxon>Vertebrata</taxon>
        <taxon>Euteleostomi</taxon>
        <taxon>Mammalia</taxon>
        <taxon>Eutheria</taxon>
        <taxon>Euarchontoglires</taxon>
        <taxon>Glires</taxon>
        <taxon>Rodentia</taxon>
        <taxon>Sciuromorpha</taxon>
        <taxon>Sciuridae</taxon>
        <taxon>Xerinae</taxon>
        <taxon>Marmotini</taxon>
        <taxon>Marmota</taxon>
    </lineage>
</organism>
<dbReference type="Proteomes" id="UP000335636">
    <property type="component" value="Unassembled WGS sequence"/>
</dbReference>
<gene>
    <name evidence="1" type="ORF">MONAX_5E006632</name>
</gene>
<sequence>MCQRDRRSGLFGEVSEPLGVEKGGGGTYRQPFSSLGESNSPILPGAALSLGCVIDISGLKRLQRVTGCILSNVNTPSMTPVIGQSQHETPQPIYQNNNNVPAKPTAAKILGKVGESLSRICCVRPPVERFTFVDENANLGTVMRYEEIGEWGVRKWGTGATCIHEWHRGEDRDLQGLQEDLFSKECSFAG</sequence>
<comment type="caution">
    <text evidence="1">The sequence shown here is derived from an EMBL/GenBank/DDBJ whole genome shotgun (WGS) entry which is preliminary data.</text>
</comment>
<evidence type="ECO:0000313" key="2">
    <source>
        <dbReference type="Proteomes" id="UP000335636"/>
    </source>
</evidence>
<dbReference type="AlphaFoldDB" id="A0A5E4BGX7"/>
<reference evidence="1" key="1">
    <citation type="submission" date="2019-04" db="EMBL/GenBank/DDBJ databases">
        <authorList>
            <person name="Alioto T."/>
            <person name="Alioto T."/>
        </authorList>
    </citation>
    <scope>NUCLEOTIDE SEQUENCE [LARGE SCALE GENOMIC DNA]</scope>
</reference>
<evidence type="ECO:0000313" key="1">
    <source>
        <dbReference type="EMBL" id="VTJ68290.1"/>
    </source>
</evidence>
<accession>A0A5E4BGX7</accession>
<proteinExistence type="predicted"/>
<keyword evidence="2" id="KW-1185">Reference proteome</keyword>
<name>A0A5E4BGX7_MARMO</name>
<protein>
    <submittedName>
        <fullName evidence="1">Uncharacterized protein</fullName>
    </submittedName>
</protein>
<dbReference type="EMBL" id="CABDUW010000422">
    <property type="protein sequence ID" value="VTJ68290.1"/>
    <property type="molecule type" value="Genomic_DNA"/>
</dbReference>